<sequence length="311" mass="35744">MARPNFLDLPAELRQQIASETMYIRIGRTQFRVTTPLCGVCKQLEADIDEMRNSWLPSATTDTSILLSYTKTTNALSCLSIHYNQLARSSGRSWPGILHVRLRYWSNIIPPQRSSRTKSPLVLLKVVDLGTFRAHGLPTSVQTFQLDLDMPPAIVKYLEDYWPGGSRLQGPPIYELQQRFWWQNVASGVEKVYAFMKSHHGWKEEGSRGRKYITVDGQEIEFKVIGKMPESQAEAMVHGENAKWWKLVNRPSTMILDGYLNDLKSMRLKMLEKAIAQAKLSEQAPRKRKREDEMNPRLKKRKTKLGRPGQS</sequence>
<evidence type="ECO:0000313" key="4">
    <source>
        <dbReference type="RefSeq" id="XP_033571629.1"/>
    </source>
</evidence>
<dbReference type="Proteomes" id="UP000504636">
    <property type="component" value="Unplaced"/>
</dbReference>
<proteinExistence type="predicted"/>
<name>A0A6A6Y960_9PEZI</name>
<evidence type="ECO:0000256" key="1">
    <source>
        <dbReference type="SAM" id="MobiDB-lite"/>
    </source>
</evidence>
<dbReference type="GeneID" id="54461894"/>
<reference evidence="2 4" key="1">
    <citation type="journal article" date="2020" name="Stud. Mycol.">
        <title>101 Dothideomycetes genomes: a test case for predicting lifestyles and emergence of pathogens.</title>
        <authorList>
            <person name="Haridas S."/>
            <person name="Albert R."/>
            <person name="Binder M."/>
            <person name="Bloem J."/>
            <person name="Labutti K."/>
            <person name="Salamov A."/>
            <person name="Andreopoulos B."/>
            <person name="Baker S."/>
            <person name="Barry K."/>
            <person name="Bills G."/>
            <person name="Bluhm B."/>
            <person name="Cannon C."/>
            <person name="Castanera R."/>
            <person name="Culley D."/>
            <person name="Daum C."/>
            <person name="Ezra D."/>
            <person name="Gonzalez J."/>
            <person name="Henrissat B."/>
            <person name="Kuo A."/>
            <person name="Liang C."/>
            <person name="Lipzen A."/>
            <person name="Lutzoni F."/>
            <person name="Magnuson J."/>
            <person name="Mondo S."/>
            <person name="Nolan M."/>
            <person name="Ohm R."/>
            <person name="Pangilinan J."/>
            <person name="Park H.-J."/>
            <person name="Ramirez L."/>
            <person name="Alfaro M."/>
            <person name="Sun H."/>
            <person name="Tritt A."/>
            <person name="Yoshinaga Y."/>
            <person name="Zwiers L.-H."/>
            <person name="Turgeon B."/>
            <person name="Goodwin S."/>
            <person name="Spatafora J."/>
            <person name="Crous P."/>
            <person name="Grigoriev I."/>
        </authorList>
    </citation>
    <scope>NUCLEOTIDE SEQUENCE</scope>
    <source>
        <strain evidence="2 4">CBS 304.34</strain>
    </source>
</reference>
<dbReference type="AlphaFoldDB" id="A0A6A6Y960"/>
<protein>
    <submittedName>
        <fullName evidence="2 4">Uncharacterized protein</fullName>
    </submittedName>
</protein>
<accession>A0A6A6Y960</accession>
<dbReference type="RefSeq" id="XP_033571629.1">
    <property type="nucleotide sequence ID" value="XM_033721001.1"/>
</dbReference>
<gene>
    <name evidence="2 4" type="ORF">BDZ99DRAFT_467349</name>
</gene>
<evidence type="ECO:0000313" key="3">
    <source>
        <dbReference type="Proteomes" id="UP000504636"/>
    </source>
</evidence>
<reference evidence="4" key="2">
    <citation type="submission" date="2020-04" db="EMBL/GenBank/DDBJ databases">
        <authorList>
            <consortium name="NCBI Genome Project"/>
        </authorList>
    </citation>
    <scope>NUCLEOTIDE SEQUENCE</scope>
    <source>
        <strain evidence="4">CBS 304.34</strain>
    </source>
</reference>
<dbReference type="EMBL" id="MU003712">
    <property type="protein sequence ID" value="KAF2804665.1"/>
    <property type="molecule type" value="Genomic_DNA"/>
</dbReference>
<keyword evidence="3" id="KW-1185">Reference proteome</keyword>
<evidence type="ECO:0000313" key="2">
    <source>
        <dbReference type="EMBL" id="KAF2804665.1"/>
    </source>
</evidence>
<reference evidence="4" key="3">
    <citation type="submission" date="2025-04" db="UniProtKB">
        <authorList>
            <consortium name="RefSeq"/>
        </authorList>
    </citation>
    <scope>IDENTIFICATION</scope>
    <source>
        <strain evidence="4">CBS 304.34</strain>
    </source>
</reference>
<organism evidence="2">
    <name type="scientific">Mytilinidion resinicola</name>
    <dbReference type="NCBI Taxonomy" id="574789"/>
    <lineage>
        <taxon>Eukaryota</taxon>
        <taxon>Fungi</taxon>
        <taxon>Dikarya</taxon>
        <taxon>Ascomycota</taxon>
        <taxon>Pezizomycotina</taxon>
        <taxon>Dothideomycetes</taxon>
        <taxon>Pleosporomycetidae</taxon>
        <taxon>Mytilinidiales</taxon>
        <taxon>Mytilinidiaceae</taxon>
        <taxon>Mytilinidion</taxon>
    </lineage>
</organism>
<feature type="region of interest" description="Disordered" evidence="1">
    <location>
        <begin position="279"/>
        <end position="311"/>
    </location>
</feature>